<dbReference type="PaxDb" id="4097-A0A1S4DLX3"/>
<dbReference type="OrthoDB" id="1305324at2759"/>
<dbReference type="CDD" id="cd00303">
    <property type="entry name" value="retropepsin_like"/>
    <property type="match status" value="1"/>
</dbReference>
<evidence type="ECO:0000313" key="2">
    <source>
        <dbReference type="Proteomes" id="UP000790787"/>
    </source>
</evidence>
<reference evidence="2" key="1">
    <citation type="journal article" date="2014" name="Nat. Commun.">
        <title>The tobacco genome sequence and its comparison with those of tomato and potato.</title>
        <authorList>
            <person name="Sierro N."/>
            <person name="Battey J.N."/>
            <person name="Ouadi S."/>
            <person name="Bakaher N."/>
            <person name="Bovet L."/>
            <person name="Willig A."/>
            <person name="Goepfert S."/>
            <person name="Peitsch M.C."/>
            <person name="Ivanov N.V."/>
        </authorList>
    </citation>
    <scope>NUCLEOTIDE SEQUENCE [LARGE SCALE GENOMIC DNA]</scope>
</reference>
<organism evidence="2 3">
    <name type="scientific">Nicotiana tabacum</name>
    <name type="common">Common tobacco</name>
    <dbReference type="NCBI Taxonomy" id="4097"/>
    <lineage>
        <taxon>Eukaryota</taxon>
        <taxon>Viridiplantae</taxon>
        <taxon>Streptophyta</taxon>
        <taxon>Embryophyta</taxon>
        <taxon>Tracheophyta</taxon>
        <taxon>Spermatophyta</taxon>
        <taxon>Magnoliopsida</taxon>
        <taxon>eudicotyledons</taxon>
        <taxon>Gunneridae</taxon>
        <taxon>Pentapetalae</taxon>
        <taxon>asterids</taxon>
        <taxon>lamiids</taxon>
        <taxon>Solanales</taxon>
        <taxon>Solanaceae</taxon>
        <taxon>Nicotianoideae</taxon>
        <taxon>Nicotianeae</taxon>
        <taxon>Nicotiana</taxon>
    </lineage>
</organism>
<gene>
    <name evidence="3" type="primary">LOC107831197</name>
</gene>
<dbReference type="AlphaFoldDB" id="A0A1S4DLX3"/>
<accession>A0A1S4DLX3</accession>
<dbReference type="GeneID" id="107831197"/>
<evidence type="ECO:0000313" key="3">
    <source>
        <dbReference type="RefSeq" id="XP_016514425.1"/>
    </source>
</evidence>
<sequence length="537" mass="61403">MQSRNNAIIPRKPTIVKFENTKRRRLTPVEMEEKRAQGLCFFCDKKYVVGHKCQAKRQLFSLEVEECGTIEEEQVTEGKEEEEEAIEVKVLENCAISLQALKGTMGYQTLRLRSFMEQQPLEIFIDCRSTHNFIDEYTSKRLGCKISKIKHQLVQVADGREVPTDSMCKGFQWLMQGTVFQDDFLVFPIGKSDLFLGIQWLYPLDDIKFNFKKLLMEFEYQGKLLTLRGIQPKFKTMKAKSLEKIVVGGSQLFMVKVHAAGTESTGVKEGQIEEQPTEVKGYLRTFSQKSKCVFAAERIEYLGHYIAADGVSTDPRKVEAVSLWHEPQTVTQLRGFLGLAGYYRRFIRNYGIISKPLTDMLRKDSFFWSEDAKATFQQLKESLTTAPVLALPNFSLVSVVETDACNVGIGAVLMQKGHPIAFLSKGLTKRHHSLFVYEKELLALVLVVNKWSQYLTGRSFIVRTDQKALKFLLEQKLHTGTQLNWITKLMQFNFEIEYKKGRENKAVDALSRLPTVNLSAMTLSTAKTDLLELIMKS</sequence>
<dbReference type="Proteomes" id="UP000790787">
    <property type="component" value="Chromosome 7"/>
</dbReference>
<dbReference type="Pfam" id="PF17919">
    <property type="entry name" value="RT_RNaseH_2"/>
    <property type="match status" value="1"/>
</dbReference>
<dbReference type="PANTHER" id="PTHR34072">
    <property type="entry name" value="ENZYMATIC POLYPROTEIN-RELATED"/>
    <property type="match status" value="1"/>
</dbReference>
<dbReference type="Gene3D" id="3.30.70.270">
    <property type="match status" value="1"/>
</dbReference>
<dbReference type="RefSeq" id="XP_016514425.1">
    <property type="nucleotide sequence ID" value="XM_016658939.1"/>
</dbReference>
<evidence type="ECO:0000259" key="1">
    <source>
        <dbReference type="Pfam" id="PF17919"/>
    </source>
</evidence>
<dbReference type="InterPro" id="IPR043128">
    <property type="entry name" value="Rev_trsase/Diguanyl_cyclase"/>
</dbReference>
<keyword evidence="2" id="KW-1185">Reference proteome</keyword>
<name>A0A1S4DLX3_TOBAC</name>
<dbReference type="OMA" id="IDCRSTH"/>
<protein>
    <submittedName>
        <fullName evidence="3">Uncharacterized protein LOC107831197</fullName>
    </submittedName>
</protein>
<dbReference type="PANTHER" id="PTHR34072:SF55">
    <property type="entry name" value="DNA_RNA POLYMERASES SUPERFAMILY PROTEIN"/>
    <property type="match status" value="1"/>
</dbReference>
<reference evidence="3" key="2">
    <citation type="submission" date="2025-08" db="UniProtKB">
        <authorList>
            <consortium name="RefSeq"/>
        </authorList>
    </citation>
    <scope>IDENTIFICATION</scope>
    <source>
        <tissue evidence="3">Leaf</tissue>
    </source>
</reference>
<dbReference type="FunFam" id="3.30.70.270:FF:000020">
    <property type="entry name" value="Transposon Tf2-6 polyprotein-like Protein"/>
    <property type="match status" value="1"/>
</dbReference>
<dbReference type="InterPro" id="IPR041577">
    <property type="entry name" value="RT_RNaseH_2"/>
</dbReference>
<dbReference type="SMR" id="A0A1S4DLX3"/>
<feature type="domain" description="Reverse transcriptase/retrotransposon-derived protein RNase H-like" evidence="1">
    <location>
        <begin position="368"/>
        <end position="462"/>
    </location>
</feature>
<dbReference type="STRING" id="4097.A0A1S4DLX3"/>
<dbReference type="Gene3D" id="2.40.70.10">
    <property type="entry name" value="Acid Proteases"/>
    <property type="match status" value="1"/>
</dbReference>
<dbReference type="InterPro" id="IPR043502">
    <property type="entry name" value="DNA/RNA_pol_sf"/>
</dbReference>
<dbReference type="CDD" id="cd09274">
    <property type="entry name" value="RNase_HI_RT_Ty3"/>
    <property type="match status" value="1"/>
</dbReference>
<dbReference type="KEGG" id="nta:107831197"/>
<dbReference type="Pfam" id="PF08284">
    <property type="entry name" value="RVP_2"/>
    <property type="match status" value="1"/>
</dbReference>
<dbReference type="SUPFAM" id="SSF56672">
    <property type="entry name" value="DNA/RNA polymerases"/>
    <property type="match status" value="1"/>
</dbReference>
<dbReference type="InterPro" id="IPR021109">
    <property type="entry name" value="Peptidase_aspartic_dom_sf"/>
</dbReference>
<proteinExistence type="predicted"/>